<evidence type="ECO:0000313" key="2">
    <source>
        <dbReference type="EMBL" id="NHQ75607.1"/>
    </source>
</evidence>
<comment type="caution">
    <text evidence="2">The sequence shown here is derived from an EMBL/GenBank/DDBJ whole genome shotgun (WGS) entry which is preliminary data.</text>
</comment>
<dbReference type="AlphaFoldDB" id="A0A967BCR2"/>
<dbReference type="Gene3D" id="3.30.200.20">
    <property type="entry name" value="Phosphorylase Kinase, domain 1"/>
    <property type="match status" value="1"/>
</dbReference>
<protein>
    <submittedName>
        <fullName evidence="2">Phosphotransferase family protein</fullName>
    </submittedName>
</protein>
<evidence type="ECO:0000259" key="1">
    <source>
        <dbReference type="Pfam" id="PF01636"/>
    </source>
</evidence>
<dbReference type="CDD" id="cd05154">
    <property type="entry name" value="ACAD10_11_N-like"/>
    <property type="match status" value="1"/>
</dbReference>
<dbReference type="EMBL" id="JAAORB010000039">
    <property type="protein sequence ID" value="NHQ75607.1"/>
    <property type="molecule type" value="Genomic_DNA"/>
</dbReference>
<organism evidence="2 3">
    <name type="scientific">Roseovarius gahaiensis</name>
    <dbReference type="NCBI Taxonomy" id="2716691"/>
    <lineage>
        <taxon>Bacteria</taxon>
        <taxon>Pseudomonadati</taxon>
        <taxon>Pseudomonadota</taxon>
        <taxon>Alphaproteobacteria</taxon>
        <taxon>Rhodobacterales</taxon>
        <taxon>Roseobacteraceae</taxon>
        <taxon>Roseovarius</taxon>
    </lineage>
</organism>
<dbReference type="InterPro" id="IPR052898">
    <property type="entry name" value="ACAD10-like"/>
</dbReference>
<evidence type="ECO:0000313" key="3">
    <source>
        <dbReference type="Proteomes" id="UP000639775"/>
    </source>
</evidence>
<dbReference type="InterPro" id="IPR002575">
    <property type="entry name" value="Aminoglycoside_PTrfase"/>
</dbReference>
<dbReference type="SUPFAM" id="SSF56112">
    <property type="entry name" value="Protein kinase-like (PK-like)"/>
    <property type="match status" value="1"/>
</dbReference>
<dbReference type="InterPro" id="IPR041726">
    <property type="entry name" value="ACAD10_11_N"/>
</dbReference>
<feature type="domain" description="Aminoglycoside phosphotransferase" evidence="1">
    <location>
        <begin position="27"/>
        <end position="249"/>
    </location>
</feature>
<reference evidence="2" key="1">
    <citation type="submission" date="2020-03" db="EMBL/GenBank/DDBJ databases">
        <title>Roseovarius gahaiensis sp. nov., isolated from Gahai Saline Lake, China.</title>
        <authorList>
            <person name="Sun X."/>
        </authorList>
    </citation>
    <scope>NUCLEOTIDE SEQUENCE</scope>
    <source>
        <strain evidence="2">GH877</strain>
    </source>
</reference>
<sequence>MSLDLDVASVEAWMAQTLPGVTGPLRATKFSGGQSNPTYRLDSPGKSYVLRRKPPGVLLKSAHAVEREFRVQKALAGTDVPVAAMHALCEDEAVIGSAFYIMDAVEGRTFDDPALPGLSADARSQMMGAMCRTLAAIHAVDPDAVGLADFGPDGNYYQRQLDRWTKQYRATQTDDLPDMDALIDWLGQNMPDDDGQRRLVHGDYRLDNLLFAPNAPQIVAVLDWELSTIGHPYADLAAVIMQWGMPNTPDGRGLAGVDRDSLGLWSDQRFIDSYCQNRGLSGIDRFEFYLAFCHFRMAAILQGVKKRALEGNASDPARGLQLGAYVPQFARQGLEATTR</sequence>
<dbReference type="PANTHER" id="PTHR47829">
    <property type="entry name" value="HYDROLASE, PUTATIVE (AFU_ORTHOLOGUE AFUA_1G12880)-RELATED"/>
    <property type="match status" value="1"/>
</dbReference>
<accession>A0A967BCR2</accession>
<proteinExistence type="predicted"/>
<gene>
    <name evidence="2" type="ORF">HAT86_14195</name>
</gene>
<dbReference type="Pfam" id="PF01636">
    <property type="entry name" value="APH"/>
    <property type="match status" value="1"/>
</dbReference>
<dbReference type="InterPro" id="IPR011009">
    <property type="entry name" value="Kinase-like_dom_sf"/>
</dbReference>
<keyword evidence="3" id="KW-1185">Reference proteome</keyword>
<dbReference type="RefSeq" id="WP_167199198.1">
    <property type="nucleotide sequence ID" value="NZ_JAAORB010000039.1"/>
</dbReference>
<dbReference type="Gene3D" id="3.90.1200.10">
    <property type="match status" value="1"/>
</dbReference>
<dbReference type="PANTHER" id="PTHR47829:SF3">
    <property type="entry name" value="AMINOGLYCOSIDE PHOSPHOTRANSFERASE DOMAIN-CONTAINING PROTEIN"/>
    <property type="match status" value="1"/>
</dbReference>
<name>A0A967BCR2_9RHOB</name>
<dbReference type="Proteomes" id="UP000639775">
    <property type="component" value="Unassembled WGS sequence"/>
</dbReference>